<dbReference type="PANTHER" id="PTHR12277">
    <property type="entry name" value="ALPHA/BETA HYDROLASE DOMAIN-CONTAINING PROTEIN"/>
    <property type="match status" value="1"/>
</dbReference>
<evidence type="ECO:0000259" key="2">
    <source>
        <dbReference type="Pfam" id="PF00561"/>
    </source>
</evidence>
<dbReference type="VEuPathDB" id="TriTrypDB:TRSC58_02237"/>
<keyword evidence="1" id="KW-1133">Transmembrane helix</keyword>
<keyword evidence="1" id="KW-0472">Membrane</keyword>
<dbReference type="Pfam" id="PF00561">
    <property type="entry name" value="Abhydrolase_1"/>
    <property type="match status" value="1"/>
</dbReference>
<dbReference type="Gene3D" id="3.40.50.1820">
    <property type="entry name" value="alpha/beta hydrolase"/>
    <property type="match status" value="1"/>
</dbReference>
<dbReference type="AlphaFoldDB" id="A0A061J6S5"/>
<dbReference type="OrthoDB" id="10249433at2759"/>
<dbReference type="EMBL" id="AUPL01002237">
    <property type="protein sequence ID" value="ESL10035.1"/>
    <property type="molecule type" value="Genomic_DNA"/>
</dbReference>
<evidence type="ECO:0000313" key="3">
    <source>
        <dbReference type="EMBL" id="ESL10035.1"/>
    </source>
</evidence>
<dbReference type="Proteomes" id="UP000031737">
    <property type="component" value="Unassembled WGS sequence"/>
</dbReference>
<keyword evidence="1" id="KW-0812">Transmembrane</keyword>
<keyword evidence="4" id="KW-1185">Reference proteome</keyword>
<sequence>MEALEWLATCIFWTCVIVVFFSVFIIVLSYILREKQNQFLYFPESPVGSTNTCESPIDRGFVNVDIVHIRTADGVTLRGFMMWPSPEQQLAQQAGAKGSCRSQNCGLSAGTLLPCGPTTPRDRLTSSTLYVIIYFHGNAGNVGHRVPIATLFTTKHRCAVLMMDYRGFGLSDSVPPTEEGLKLDAQACLEYVWNHLRIPQGRIFVMGTSLGGAVAIHLASQQANTKRIAGVIIENTFTSVSDMASLLARVAVRQLVSRCPAFWLCMFDYYVKPLCLRIGWKNLELVERVEAPMLFLSGGGDEVVPAWQMQRLYAAAEKSKSMRRFVGFPEGKHNTLPLLRGYSEVVDEFVQDVLCSEAEVV</sequence>
<evidence type="ECO:0000256" key="1">
    <source>
        <dbReference type="SAM" id="Phobius"/>
    </source>
</evidence>
<evidence type="ECO:0000313" key="4">
    <source>
        <dbReference type="Proteomes" id="UP000031737"/>
    </source>
</evidence>
<proteinExistence type="predicted"/>
<comment type="caution">
    <text evidence="3">The sequence shown here is derived from an EMBL/GenBank/DDBJ whole genome shotgun (WGS) entry which is preliminary data.</text>
</comment>
<feature type="transmembrane region" description="Helical" evidence="1">
    <location>
        <begin position="6"/>
        <end position="32"/>
    </location>
</feature>
<dbReference type="SUPFAM" id="SSF53474">
    <property type="entry name" value="alpha/beta-Hydrolases"/>
    <property type="match status" value="1"/>
</dbReference>
<dbReference type="InterPro" id="IPR029058">
    <property type="entry name" value="AB_hydrolase_fold"/>
</dbReference>
<dbReference type="InterPro" id="IPR000073">
    <property type="entry name" value="AB_hydrolase_1"/>
</dbReference>
<dbReference type="GO" id="GO:0016020">
    <property type="term" value="C:membrane"/>
    <property type="evidence" value="ECO:0007669"/>
    <property type="project" value="TreeGrafter"/>
</dbReference>
<accession>A0A061J6S5</accession>
<dbReference type="GO" id="GO:0008474">
    <property type="term" value="F:palmitoyl-(protein) hydrolase activity"/>
    <property type="evidence" value="ECO:0007669"/>
    <property type="project" value="TreeGrafter"/>
</dbReference>
<name>A0A061J6S5_TRYRA</name>
<organism evidence="3 4">
    <name type="scientific">Trypanosoma rangeli SC58</name>
    <dbReference type="NCBI Taxonomy" id="429131"/>
    <lineage>
        <taxon>Eukaryota</taxon>
        <taxon>Discoba</taxon>
        <taxon>Euglenozoa</taxon>
        <taxon>Kinetoplastea</taxon>
        <taxon>Metakinetoplastina</taxon>
        <taxon>Trypanosomatida</taxon>
        <taxon>Trypanosomatidae</taxon>
        <taxon>Trypanosoma</taxon>
        <taxon>Herpetosoma</taxon>
    </lineage>
</organism>
<reference evidence="3 4" key="1">
    <citation type="submission" date="2013-07" db="EMBL/GenBank/DDBJ databases">
        <authorList>
            <person name="Stoco P.H."/>
            <person name="Wagner G."/>
            <person name="Gerber A."/>
            <person name="Zaha A."/>
            <person name="Thompson C."/>
            <person name="Bartholomeu D.C."/>
            <person name="Luckemeyer D.D."/>
            <person name="Bahia D."/>
            <person name="Loreto E."/>
            <person name="Prestes E.B."/>
            <person name="Lima F.M."/>
            <person name="Rodrigues-Luiz G."/>
            <person name="Vallejo G.A."/>
            <person name="Filho J.F."/>
            <person name="Monteiro K.M."/>
            <person name="Tyler K.M."/>
            <person name="de Almeida L.G."/>
            <person name="Ortiz M.F."/>
            <person name="Siervo M.A."/>
            <person name="de Moraes M.H."/>
            <person name="Cunha O.L."/>
            <person name="Mendonca-Neto R."/>
            <person name="Silva R."/>
            <person name="Teixeira S.M."/>
            <person name="Murta S.M."/>
            <person name="Sincero T.C."/>
            <person name="Mendes T.A."/>
            <person name="Urmenyi T.P."/>
            <person name="Silva V.G."/>
            <person name="da Rocha W.D."/>
            <person name="Andersson B."/>
            <person name="Romanha A.J."/>
            <person name="Steindel M."/>
            <person name="de Vasconcelos A.T."/>
            <person name="Grisard E.C."/>
        </authorList>
    </citation>
    <scope>NUCLEOTIDE SEQUENCE [LARGE SCALE GENOMIC DNA]</scope>
    <source>
        <strain evidence="3 4">SC58</strain>
    </source>
</reference>
<dbReference type="PANTHER" id="PTHR12277:SF81">
    <property type="entry name" value="PROTEIN ABHD13"/>
    <property type="match status" value="1"/>
</dbReference>
<feature type="domain" description="AB hydrolase-1" evidence="2">
    <location>
        <begin position="131"/>
        <end position="243"/>
    </location>
</feature>
<protein>
    <submittedName>
        <fullName evidence="3">Bem46-like serine peptidase</fullName>
    </submittedName>
</protein>
<gene>
    <name evidence="3" type="ORF">TRSC58_02237</name>
</gene>